<organism evidence="2 3">
    <name type="scientific">Kineosphaera limosa NBRC 100340</name>
    <dbReference type="NCBI Taxonomy" id="1184609"/>
    <lineage>
        <taxon>Bacteria</taxon>
        <taxon>Bacillati</taxon>
        <taxon>Actinomycetota</taxon>
        <taxon>Actinomycetes</taxon>
        <taxon>Micrococcales</taxon>
        <taxon>Dermatophilaceae</taxon>
        <taxon>Kineosphaera</taxon>
    </lineage>
</organism>
<evidence type="ECO:0000256" key="1">
    <source>
        <dbReference type="SAM" id="MobiDB-lite"/>
    </source>
</evidence>
<name>K6W7C3_9MICO</name>
<reference evidence="2 3" key="1">
    <citation type="submission" date="2012-08" db="EMBL/GenBank/DDBJ databases">
        <title>Whole genome shotgun sequence of Kineosphaera limosa NBRC 100340.</title>
        <authorList>
            <person name="Yoshida I."/>
            <person name="Isaki S."/>
            <person name="Hosoyama A."/>
            <person name="Tsuchikane K."/>
            <person name="Katsumata H."/>
            <person name="Ando Y."/>
            <person name="Ohji S."/>
            <person name="Hamada M."/>
            <person name="Tamura T."/>
            <person name="Yamazoe A."/>
            <person name="Yamazaki S."/>
            <person name="Fujita N."/>
        </authorList>
    </citation>
    <scope>NUCLEOTIDE SEQUENCE [LARGE SCALE GENOMIC DNA]</scope>
    <source>
        <strain evidence="2 3">NBRC 100340</strain>
    </source>
</reference>
<comment type="caution">
    <text evidence="2">The sequence shown here is derived from an EMBL/GenBank/DDBJ whole genome shotgun (WGS) entry which is preliminary data.</text>
</comment>
<dbReference type="STRING" id="1184609.KILIM_016_00300"/>
<evidence type="ECO:0000313" key="3">
    <source>
        <dbReference type="Proteomes" id="UP000008366"/>
    </source>
</evidence>
<feature type="region of interest" description="Disordered" evidence="1">
    <location>
        <begin position="1"/>
        <end position="66"/>
    </location>
</feature>
<sequence>MSPITSGVRSRRRKDHRGRSFQTVRRRRYRRPRRGGLLAPAAHAEPAPPAPEVSTAPAPARPTPAPLAELEGAKNATASTAGYYEHMNVVSTNMHIYNFWNESPKFGAPAGTASAPLAGVAWEHKTYTYNTSYPGRLEIQLCSDVPRRCYDVSNHPEAWFTAYNDLDAATTKFLFRYRWYNASRPDNGRIYDPWVGAGAKPFVTASAAAWWD</sequence>
<gene>
    <name evidence="2" type="ORF">KILIM_016_00300</name>
</gene>
<dbReference type="AlphaFoldDB" id="K6W7C3"/>
<feature type="compositionally biased region" description="Basic residues" evidence="1">
    <location>
        <begin position="9"/>
        <end position="34"/>
    </location>
</feature>
<dbReference type="Proteomes" id="UP000008366">
    <property type="component" value="Unassembled WGS sequence"/>
</dbReference>
<accession>K6W7C3</accession>
<protein>
    <submittedName>
        <fullName evidence="2">Uncharacterized protein</fullName>
    </submittedName>
</protein>
<keyword evidence="3" id="KW-1185">Reference proteome</keyword>
<dbReference type="EMBL" id="BAHD01000016">
    <property type="protein sequence ID" value="GAB95090.1"/>
    <property type="molecule type" value="Genomic_DNA"/>
</dbReference>
<proteinExistence type="predicted"/>
<evidence type="ECO:0000313" key="2">
    <source>
        <dbReference type="EMBL" id="GAB95090.1"/>
    </source>
</evidence>